<dbReference type="Proteomes" id="UP001501094">
    <property type="component" value="Unassembled WGS sequence"/>
</dbReference>
<evidence type="ECO:0000259" key="3">
    <source>
        <dbReference type="SMART" id="SM00849"/>
    </source>
</evidence>
<gene>
    <name evidence="5" type="ORF">GCM10009751_30720</name>
</gene>
<name>A0ABN2NLY1_9MICO</name>
<dbReference type="CDD" id="cd16295">
    <property type="entry name" value="TTHA0252-CPSF-like_MBL-fold"/>
    <property type="match status" value="1"/>
</dbReference>
<keyword evidence="2" id="KW-0175">Coiled coil</keyword>
<keyword evidence="6" id="KW-1185">Reference proteome</keyword>
<evidence type="ECO:0000256" key="1">
    <source>
        <dbReference type="ARBA" id="ARBA00022801"/>
    </source>
</evidence>
<comment type="caution">
    <text evidence="5">The sequence shown here is derived from an EMBL/GenBank/DDBJ whole genome shotgun (WGS) entry which is preliminary data.</text>
</comment>
<organism evidence="5 6">
    <name type="scientific">Myceligenerans crystallogenes</name>
    <dbReference type="NCBI Taxonomy" id="316335"/>
    <lineage>
        <taxon>Bacteria</taxon>
        <taxon>Bacillati</taxon>
        <taxon>Actinomycetota</taxon>
        <taxon>Actinomycetes</taxon>
        <taxon>Micrococcales</taxon>
        <taxon>Promicromonosporaceae</taxon>
        <taxon>Myceligenerans</taxon>
    </lineage>
</organism>
<dbReference type="InterPro" id="IPR050698">
    <property type="entry name" value="MBL"/>
</dbReference>
<evidence type="ECO:0000313" key="6">
    <source>
        <dbReference type="Proteomes" id="UP001501094"/>
    </source>
</evidence>
<feature type="coiled-coil region" evidence="2">
    <location>
        <begin position="132"/>
        <end position="194"/>
    </location>
</feature>
<sequence>MAETFTSEQPGSARDTANEVPVAPELCALARYVVEMHHGSHDDARRAEADVEAVRDTIAWLVNEPDARTALAAHVADSGVPLSGDALVLVTGTQDEAQAVLVGVRDGIRAYAKAVRRAHRAAKRGTPEERRIARLSEEVKEAKRGRAMAEGRATAFATQNARLTAQMAELSEALSEEQERARAQEQAARSARAALSAPRVLARHLRVALAGTPALLTAASVVVPNLDDDHFHELMTTVLAELADPKAGRELAEARALSVSMLGGGVEVGGSCVLVTAGDSRILVDVGTRPNAASVEQMPPPGLAGALESGPVDAIVLTHAHADHVGWVPAVIAKHPDVPVYATDATADLLATMWTDAAKIFSRTAGSGPVPYTQQDVLAALGVVEQIPFGQPWQVGDLKVELFPAGHVLGAAGVWLGDGKASLIVSGDVSGPGQLSVGGWDLPDHIHEPDLLVLESTYGAERDHDSRMTVEAQFLRDVELTFSAGGRVLVPAFALGRAQEIAMLIAANLPNVPVLVDGMARDVTDVFQRHSGVTGSAMEIWSDQVRPVARGRTSQVSDTFKAGVIITTSGMMTAGPALAWARKVLPDERSLVAVVGYQDPNSPGGKLLAMDETGGTWNLPDLNGGAPTPVEVSARVRKYGLGAHASARELVAIATQVRAKATMLVHGDPSARQELTARLTSRHLDVVDPGCTWRASTAKG</sequence>
<feature type="domain" description="Metallo-beta-lactamase" evidence="3">
    <location>
        <begin position="269"/>
        <end position="486"/>
    </location>
</feature>
<dbReference type="SUPFAM" id="SSF56281">
    <property type="entry name" value="Metallo-hydrolase/oxidoreductase"/>
    <property type="match status" value="1"/>
</dbReference>
<dbReference type="Gene3D" id="3.40.50.10890">
    <property type="match status" value="1"/>
</dbReference>
<accession>A0ABN2NLY1</accession>
<dbReference type="SMART" id="SM00849">
    <property type="entry name" value="Lactamase_B"/>
    <property type="match status" value="1"/>
</dbReference>
<protein>
    <recommendedName>
        <fullName evidence="7">RNA processing exonuclease, beta-lactamase fold, Cft2 family</fullName>
    </recommendedName>
</protein>
<evidence type="ECO:0000256" key="2">
    <source>
        <dbReference type="SAM" id="Coils"/>
    </source>
</evidence>
<dbReference type="PANTHER" id="PTHR11203:SF37">
    <property type="entry name" value="INTEGRATOR COMPLEX SUBUNIT 11"/>
    <property type="match status" value="1"/>
</dbReference>
<evidence type="ECO:0008006" key="7">
    <source>
        <dbReference type="Google" id="ProtNLM"/>
    </source>
</evidence>
<dbReference type="EMBL" id="BAAANL010000006">
    <property type="protein sequence ID" value="GAA1869723.1"/>
    <property type="molecule type" value="Genomic_DNA"/>
</dbReference>
<keyword evidence="1" id="KW-0378">Hydrolase</keyword>
<dbReference type="InterPro" id="IPR022712">
    <property type="entry name" value="Beta_Casp"/>
</dbReference>
<dbReference type="SMART" id="SM01027">
    <property type="entry name" value="Beta-Casp"/>
    <property type="match status" value="1"/>
</dbReference>
<evidence type="ECO:0000259" key="4">
    <source>
        <dbReference type="SMART" id="SM01027"/>
    </source>
</evidence>
<dbReference type="PANTHER" id="PTHR11203">
    <property type="entry name" value="CLEAVAGE AND POLYADENYLATION SPECIFICITY FACTOR FAMILY MEMBER"/>
    <property type="match status" value="1"/>
</dbReference>
<dbReference type="Pfam" id="PF07521">
    <property type="entry name" value="RMMBL"/>
    <property type="match status" value="1"/>
</dbReference>
<evidence type="ECO:0000313" key="5">
    <source>
        <dbReference type="EMBL" id="GAA1869723.1"/>
    </source>
</evidence>
<dbReference type="InterPro" id="IPR001279">
    <property type="entry name" value="Metallo-B-lactamas"/>
</dbReference>
<dbReference type="InterPro" id="IPR036866">
    <property type="entry name" value="RibonucZ/Hydroxyglut_hydro"/>
</dbReference>
<dbReference type="InterPro" id="IPR011108">
    <property type="entry name" value="RMMBL"/>
</dbReference>
<reference evidence="5 6" key="1">
    <citation type="journal article" date="2019" name="Int. J. Syst. Evol. Microbiol.">
        <title>The Global Catalogue of Microorganisms (GCM) 10K type strain sequencing project: providing services to taxonomists for standard genome sequencing and annotation.</title>
        <authorList>
            <consortium name="The Broad Institute Genomics Platform"/>
            <consortium name="The Broad Institute Genome Sequencing Center for Infectious Disease"/>
            <person name="Wu L."/>
            <person name="Ma J."/>
        </authorList>
    </citation>
    <scope>NUCLEOTIDE SEQUENCE [LARGE SCALE GENOMIC DNA]</scope>
    <source>
        <strain evidence="5 6">JCM 14326</strain>
    </source>
</reference>
<dbReference type="Gene3D" id="3.60.15.10">
    <property type="entry name" value="Ribonuclease Z/Hydroxyacylglutathione hydrolase-like"/>
    <property type="match status" value="1"/>
</dbReference>
<dbReference type="Pfam" id="PF00753">
    <property type="entry name" value="Lactamase_B"/>
    <property type="match status" value="1"/>
</dbReference>
<feature type="domain" description="Beta-Casp" evidence="4">
    <location>
        <begin position="498"/>
        <end position="607"/>
    </location>
</feature>
<dbReference type="RefSeq" id="WP_344104522.1">
    <property type="nucleotide sequence ID" value="NZ_BAAANL010000006.1"/>
</dbReference>
<dbReference type="Pfam" id="PF10996">
    <property type="entry name" value="Beta-Casp"/>
    <property type="match status" value="1"/>
</dbReference>
<proteinExistence type="predicted"/>